<feature type="compositionally biased region" description="Low complexity" evidence="6">
    <location>
        <begin position="123"/>
        <end position="141"/>
    </location>
</feature>
<dbReference type="GO" id="GO:0016740">
    <property type="term" value="F:transferase activity"/>
    <property type="evidence" value="ECO:0007669"/>
    <property type="project" value="UniProtKB-KW"/>
</dbReference>
<dbReference type="SUPFAM" id="SSF141523">
    <property type="entry name" value="L,D-transpeptidase catalytic domain-like"/>
    <property type="match status" value="1"/>
</dbReference>
<keyword evidence="2" id="KW-0808">Transferase</keyword>
<dbReference type="AlphaFoldDB" id="A0A6J7HSE7"/>
<proteinExistence type="predicted"/>
<dbReference type="PANTHER" id="PTHR30582">
    <property type="entry name" value="L,D-TRANSPEPTIDASE"/>
    <property type="match status" value="1"/>
</dbReference>
<dbReference type="GO" id="GO:0071555">
    <property type="term" value="P:cell wall organization"/>
    <property type="evidence" value="ECO:0007669"/>
    <property type="project" value="UniProtKB-KW"/>
</dbReference>
<comment type="pathway">
    <text evidence="1">Cell wall biogenesis; peptidoglycan biosynthesis.</text>
</comment>
<dbReference type="PANTHER" id="PTHR30582:SF2">
    <property type="entry name" value="L,D-TRANSPEPTIDASE YCIB-RELATED"/>
    <property type="match status" value="1"/>
</dbReference>
<evidence type="ECO:0000313" key="8">
    <source>
        <dbReference type="EMBL" id="CAB4322978.1"/>
    </source>
</evidence>
<dbReference type="InterPro" id="IPR005490">
    <property type="entry name" value="LD_TPept_cat_dom"/>
</dbReference>
<name>A0A6J7HSE7_9ZZZZ</name>
<dbReference type="UniPathway" id="UPA00219"/>
<dbReference type="EMBL" id="CAFBNC010000004">
    <property type="protein sequence ID" value="CAB4922448.1"/>
    <property type="molecule type" value="Genomic_DNA"/>
</dbReference>
<reference evidence="9" key="1">
    <citation type="submission" date="2020-05" db="EMBL/GenBank/DDBJ databases">
        <authorList>
            <person name="Chiriac C."/>
            <person name="Salcher M."/>
            <person name="Ghai R."/>
            <person name="Kavagutti S V."/>
        </authorList>
    </citation>
    <scope>NUCLEOTIDE SEQUENCE</scope>
</reference>
<evidence type="ECO:0000256" key="1">
    <source>
        <dbReference type="ARBA" id="ARBA00004752"/>
    </source>
</evidence>
<feature type="domain" description="L,D-TPase catalytic" evidence="7">
    <location>
        <begin position="214"/>
        <end position="335"/>
    </location>
</feature>
<dbReference type="PROSITE" id="PS52029">
    <property type="entry name" value="LD_TPASE"/>
    <property type="match status" value="1"/>
</dbReference>
<sequence length="345" mass="36619">MVPSGSSRPPFAPRLLQTHRASVTTIVATTVPATTVDEALMNSTLITRSDSDSGATTRSRRFRPTIVAAACAVALTVSLVGVSCSSGKSKSASPQESTTSTTQSPYVTKIANVKGRTIDVLEADPTGATSTTTADPTAPTSTLPPIPRSSLNSAGVKKIDTGFQFSNPTYFRNPLVFDVIEVQGDWVKVLIPVRPNHTVGWVKASDVAITTTDFRFELDLSKFHLTVFKGAEVFLETDVVIGRPNTPTPVGRFYMLEKIKQNDSNGVYGTWIFATNGYSETLDTFNGGLPVIAFHGTNQPQLIGTQASNGCVRMPNEIADKLAEVIPAGTPIDILDTAGAATSPL</sequence>
<feature type="region of interest" description="Disordered" evidence="6">
    <location>
        <begin position="121"/>
        <end position="151"/>
    </location>
</feature>
<dbReference type="Gene3D" id="2.40.440.10">
    <property type="entry name" value="L,D-transpeptidase catalytic domain-like"/>
    <property type="match status" value="1"/>
</dbReference>
<dbReference type="EMBL" id="CAEMXZ010000022">
    <property type="protein sequence ID" value="CAB4322978.1"/>
    <property type="molecule type" value="Genomic_DNA"/>
</dbReference>
<dbReference type="InterPro" id="IPR038063">
    <property type="entry name" value="Transpep_catalytic_dom"/>
</dbReference>
<protein>
    <submittedName>
        <fullName evidence="9">Unannotated protein</fullName>
    </submittedName>
</protein>
<dbReference type="GO" id="GO:0005576">
    <property type="term" value="C:extracellular region"/>
    <property type="evidence" value="ECO:0007669"/>
    <property type="project" value="TreeGrafter"/>
</dbReference>
<organism evidence="9">
    <name type="scientific">freshwater metagenome</name>
    <dbReference type="NCBI Taxonomy" id="449393"/>
    <lineage>
        <taxon>unclassified sequences</taxon>
        <taxon>metagenomes</taxon>
        <taxon>ecological metagenomes</taxon>
    </lineage>
</organism>
<evidence type="ECO:0000256" key="5">
    <source>
        <dbReference type="ARBA" id="ARBA00023316"/>
    </source>
</evidence>
<gene>
    <name evidence="8" type="ORF">UFOPK1392_00722</name>
    <name evidence="9" type="ORF">UFOPK3733_00152</name>
</gene>
<dbReference type="GO" id="GO:0018104">
    <property type="term" value="P:peptidoglycan-protein cross-linking"/>
    <property type="evidence" value="ECO:0007669"/>
    <property type="project" value="TreeGrafter"/>
</dbReference>
<keyword evidence="5" id="KW-0961">Cell wall biogenesis/degradation</keyword>
<dbReference type="Pfam" id="PF03734">
    <property type="entry name" value="YkuD"/>
    <property type="match status" value="1"/>
</dbReference>
<keyword evidence="3" id="KW-0133">Cell shape</keyword>
<evidence type="ECO:0000256" key="4">
    <source>
        <dbReference type="ARBA" id="ARBA00022984"/>
    </source>
</evidence>
<evidence type="ECO:0000256" key="3">
    <source>
        <dbReference type="ARBA" id="ARBA00022960"/>
    </source>
</evidence>
<dbReference type="CDD" id="cd16913">
    <property type="entry name" value="YkuD_like"/>
    <property type="match status" value="1"/>
</dbReference>
<evidence type="ECO:0000259" key="7">
    <source>
        <dbReference type="PROSITE" id="PS52029"/>
    </source>
</evidence>
<evidence type="ECO:0000256" key="6">
    <source>
        <dbReference type="SAM" id="MobiDB-lite"/>
    </source>
</evidence>
<accession>A0A6J7HSE7</accession>
<dbReference type="GO" id="GO:0008360">
    <property type="term" value="P:regulation of cell shape"/>
    <property type="evidence" value="ECO:0007669"/>
    <property type="project" value="UniProtKB-KW"/>
</dbReference>
<dbReference type="InterPro" id="IPR050979">
    <property type="entry name" value="LD-transpeptidase"/>
</dbReference>
<dbReference type="GO" id="GO:0071972">
    <property type="term" value="F:peptidoglycan L,D-transpeptidase activity"/>
    <property type="evidence" value="ECO:0007669"/>
    <property type="project" value="TreeGrafter"/>
</dbReference>
<evidence type="ECO:0000313" key="9">
    <source>
        <dbReference type="EMBL" id="CAB4922448.1"/>
    </source>
</evidence>
<keyword evidence="4" id="KW-0573">Peptidoglycan synthesis</keyword>
<evidence type="ECO:0000256" key="2">
    <source>
        <dbReference type="ARBA" id="ARBA00022679"/>
    </source>
</evidence>